<reference evidence="1" key="1">
    <citation type="submission" date="2023-10" db="EMBL/GenBank/DDBJ databases">
        <authorList>
            <person name="Rodriguez Cubillos JULIANA M."/>
            <person name="De Vega J."/>
        </authorList>
    </citation>
    <scope>NUCLEOTIDE SEQUENCE</scope>
</reference>
<accession>A0ACB0K2N7</accession>
<organism evidence="1 2">
    <name type="scientific">Trifolium pratense</name>
    <name type="common">Red clover</name>
    <dbReference type="NCBI Taxonomy" id="57577"/>
    <lineage>
        <taxon>Eukaryota</taxon>
        <taxon>Viridiplantae</taxon>
        <taxon>Streptophyta</taxon>
        <taxon>Embryophyta</taxon>
        <taxon>Tracheophyta</taxon>
        <taxon>Spermatophyta</taxon>
        <taxon>Magnoliopsida</taxon>
        <taxon>eudicotyledons</taxon>
        <taxon>Gunneridae</taxon>
        <taxon>Pentapetalae</taxon>
        <taxon>rosids</taxon>
        <taxon>fabids</taxon>
        <taxon>Fabales</taxon>
        <taxon>Fabaceae</taxon>
        <taxon>Papilionoideae</taxon>
        <taxon>50 kb inversion clade</taxon>
        <taxon>NPAAA clade</taxon>
        <taxon>Hologalegina</taxon>
        <taxon>IRL clade</taxon>
        <taxon>Trifolieae</taxon>
        <taxon>Trifolium</taxon>
    </lineage>
</organism>
<protein>
    <submittedName>
        <fullName evidence="1">Uncharacterized protein</fullName>
    </submittedName>
</protein>
<dbReference type="EMBL" id="CASHSV030000109">
    <property type="protein sequence ID" value="CAJ2650384.1"/>
    <property type="molecule type" value="Genomic_DNA"/>
</dbReference>
<name>A0ACB0K2N7_TRIPR</name>
<proteinExistence type="predicted"/>
<dbReference type="Proteomes" id="UP001177021">
    <property type="component" value="Unassembled WGS sequence"/>
</dbReference>
<keyword evidence="2" id="KW-1185">Reference proteome</keyword>
<evidence type="ECO:0000313" key="2">
    <source>
        <dbReference type="Proteomes" id="UP001177021"/>
    </source>
</evidence>
<sequence length="170" mass="19085">MITSLQDGEQVLINQSQISHHVVNFYKNFFCTNIVLQEPLLADEVTPKLITDYINALITLLPSHQKIKAAVFALNKDTAPGPEGFGAFFFQHYWDIVRQDVVNAVLEFFSTSLILLGFNSNIIALLPKISNATSIDLCRAITMANFKFKVLSKIIVDRLAKIVPSIIFEE</sequence>
<evidence type="ECO:0000313" key="1">
    <source>
        <dbReference type="EMBL" id="CAJ2650384.1"/>
    </source>
</evidence>
<gene>
    <name evidence="1" type="ORF">MILVUS5_LOCUS18216</name>
</gene>
<comment type="caution">
    <text evidence="1">The sequence shown here is derived from an EMBL/GenBank/DDBJ whole genome shotgun (WGS) entry which is preliminary data.</text>
</comment>